<dbReference type="AlphaFoldDB" id="A0A6A4IHX0"/>
<proteinExistence type="predicted"/>
<evidence type="ECO:0000313" key="3">
    <source>
        <dbReference type="Proteomes" id="UP000799118"/>
    </source>
</evidence>
<protein>
    <submittedName>
        <fullName evidence="2">Uncharacterized protein</fullName>
    </submittedName>
</protein>
<feature type="compositionally biased region" description="Basic and acidic residues" evidence="1">
    <location>
        <begin position="48"/>
        <end position="92"/>
    </location>
</feature>
<keyword evidence="3" id="KW-1185">Reference proteome</keyword>
<evidence type="ECO:0000313" key="2">
    <source>
        <dbReference type="EMBL" id="KAE9409283.1"/>
    </source>
</evidence>
<dbReference type="EMBL" id="ML769388">
    <property type="protein sequence ID" value="KAE9409283.1"/>
    <property type="molecule type" value="Genomic_DNA"/>
</dbReference>
<organism evidence="2 3">
    <name type="scientific">Gymnopus androsaceus JB14</name>
    <dbReference type="NCBI Taxonomy" id="1447944"/>
    <lineage>
        <taxon>Eukaryota</taxon>
        <taxon>Fungi</taxon>
        <taxon>Dikarya</taxon>
        <taxon>Basidiomycota</taxon>
        <taxon>Agaricomycotina</taxon>
        <taxon>Agaricomycetes</taxon>
        <taxon>Agaricomycetidae</taxon>
        <taxon>Agaricales</taxon>
        <taxon>Marasmiineae</taxon>
        <taxon>Omphalotaceae</taxon>
        <taxon>Gymnopus</taxon>
    </lineage>
</organism>
<reference evidence="2" key="1">
    <citation type="journal article" date="2019" name="Environ. Microbiol.">
        <title>Fungal ecological strategies reflected in gene transcription - a case study of two litter decomposers.</title>
        <authorList>
            <person name="Barbi F."/>
            <person name="Kohler A."/>
            <person name="Barry K."/>
            <person name="Baskaran P."/>
            <person name="Daum C."/>
            <person name="Fauchery L."/>
            <person name="Ihrmark K."/>
            <person name="Kuo A."/>
            <person name="LaButti K."/>
            <person name="Lipzen A."/>
            <person name="Morin E."/>
            <person name="Grigoriev I.V."/>
            <person name="Henrissat B."/>
            <person name="Lindahl B."/>
            <person name="Martin F."/>
        </authorList>
    </citation>
    <scope>NUCLEOTIDE SEQUENCE</scope>
    <source>
        <strain evidence="2">JB14</strain>
    </source>
</reference>
<evidence type="ECO:0000256" key="1">
    <source>
        <dbReference type="SAM" id="MobiDB-lite"/>
    </source>
</evidence>
<sequence length="99" mass="11398">MNNSRCFSSTPSILFEKHQEKTRLKEVSKSTQEQLNINSILLAKDFRVESKRDSQENEGKSKVKTDQIRSSKKSYSETESKDEDYTRVHEALGKGVTIQ</sequence>
<accession>A0A6A4IHX0</accession>
<dbReference type="Proteomes" id="UP000799118">
    <property type="component" value="Unassembled WGS sequence"/>
</dbReference>
<feature type="region of interest" description="Disordered" evidence="1">
    <location>
        <begin position="48"/>
        <end position="99"/>
    </location>
</feature>
<name>A0A6A4IHX0_9AGAR</name>
<gene>
    <name evidence="2" type="ORF">BT96DRAFT_985001</name>
</gene>